<dbReference type="AlphaFoldDB" id="A0A8J3BVP9"/>
<evidence type="ECO:0000256" key="2">
    <source>
        <dbReference type="ARBA" id="ARBA00023002"/>
    </source>
</evidence>
<dbReference type="PANTHER" id="PTHR42991:SF1">
    <property type="entry name" value="ALDEHYDE DEHYDROGENASE"/>
    <property type="match status" value="1"/>
</dbReference>
<dbReference type="Pfam" id="PF00171">
    <property type="entry name" value="Aldedh"/>
    <property type="match status" value="1"/>
</dbReference>
<evidence type="ECO:0000313" key="4">
    <source>
        <dbReference type="EMBL" id="GGK81605.1"/>
    </source>
</evidence>
<evidence type="ECO:0000259" key="3">
    <source>
        <dbReference type="Pfam" id="PF00171"/>
    </source>
</evidence>
<dbReference type="InterPro" id="IPR051020">
    <property type="entry name" value="ALDH-related_metabolic_enz"/>
</dbReference>
<accession>A0A8J3BVP9</accession>
<evidence type="ECO:0000313" key="5">
    <source>
        <dbReference type="Proteomes" id="UP000656042"/>
    </source>
</evidence>
<feature type="domain" description="Aldehyde dehydrogenase" evidence="3">
    <location>
        <begin position="13"/>
        <end position="462"/>
    </location>
</feature>
<proteinExistence type="inferred from homology"/>
<dbReference type="InterPro" id="IPR016162">
    <property type="entry name" value="Ald_DH_N"/>
</dbReference>
<protein>
    <submittedName>
        <fullName evidence="4">Aldehyde dehydrogenase</fullName>
    </submittedName>
</protein>
<sequence>MLFIDGDWLDDGDERPVHDRWTGDRIGAVRLGTAEHAAQAVDAAAGALRTGLPVPERARVLAETAGLVTERAAEFAALVTAETGKPIAASRAELARAAQTLGFAAAEARRITGEGVALDAVPAGAGTIALTIPEPRGVVAAVTPFNFPVNLVLHKVAPAIAAGCPVVLKPSEKAVLPAAALVRAFTDAGLPPGWLNLVCGEPAEVVDAWLADDRVAVLNFTGSSRVGWQLKARSPRKLHILELGSATAMVVTDHADLDRAAADAVTAALGNSGQACVSLQRLYVTAGVHDAFVQRLTTAFREVRHGDPGDPGTVVGPMITESATAALAKTIADAVSAGATVLAGGEVVDGVLPPTLLAGVDPEAAVVCEEAFGPVLTVLPVADLEAAIAAVNASRYGLNTAVHTADLAEAMTFARRAQSGTVLVNMPPSFRADHMPYGGVKESGQGTEGVGYAVREMQHHKLVAFHG</sequence>
<dbReference type="RefSeq" id="WP_189078300.1">
    <property type="nucleotide sequence ID" value="NZ_BMMX01000003.1"/>
</dbReference>
<dbReference type="Gene3D" id="3.40.309.10">
    <property type="entry name" value="Aldehyde Dehydrogenase, Chain A, domain 2"/>
    <property type="match status" value="1"/>
</dbReference>
<dbReference type="Proteomes" id="UP000656042">
    <property type="component" value="Unassembled WGS sequence"/>
</dbReference>
<dbReference type="SUPFAM" id="SSF53720">
    <property type="entry name" value="ALDH-like"/>
    <property type="match status" value="1"/>
</dbReference>
<dbReference type="InterPro" id="IPR016163">
    <property type="entry name" value="Ald_DH_C"/>
</dbReference>
<dbReference type="EMBL" id="BMMX01000003">
    <property type="protein sequence ID" value="GGK81605.1"/>
    <property type="molecule type" value="Genomic_DNA"/>
</dbReference>
<dbReference type="Gene3D" id="3.40.605.10">
    <property type="entry name" value="Aldehyde Dehydrogenase, Chain A, domain 1"/>
    <property type="match status" value="1"/>
</dbReference>
<name>A0A8J3BVP9_9ACTN</name>
<organism evidence="4 5">
    <name type="scientific">Mangrovihabitans endophyticus</name>
    <dbReference type="NCBI Taxonomy" id="1751298"/>
    <lineage>
        <taxon>Bacteria</taxon>
        <taxon>Bacillati</taxon>
        <taxon>Actinomycetota</taxon>
        <taxon>Actinomycetes</taxon>
        <taxon>Micromonosporales</taxon>
        <taxon>Micromonosporaceae</taxon>
        <taxon>Mangrovihabitans</taxon>
    </lineage>
</organism>
<comment type="caution">
    <text evidence="4">The sequence shown here is derived from an EMBL/GenBank/DDBJ whole genome shotgun (WGS) entry which is preliminary data.</text>
</comment>
<dbReference type="InterPro" id="IPR015590">
    <property type="entry name" value="Aldehyde_DH_dom"/>
</dbReference>
<dbReference type="InterPro" id="IPR016161">
    <property type="entry name" value="Ald_DH/histidinol_DH"/>
</dbReference>
<dbReference type="PANTHER" id="PTHR42991">
    <property type="entry name" value="ALDEHYDE DEHYDROGENASE"/>
    <property type="match status" value="1"/>
</dbReference>
<reference evidence="4" key="2">
    <citation type="submission" date="2020-09" db="EMBL/GenBank/DDBJ databases">
        <authorList>
            <person name="Sun Q."/>
            <person name="Zhou Y."/>
        </authorList>
    </citation>
    <scope>NUCLEOTIDE SEQUENCE</scope>
    <source>
        <strain evidence="4">CGMCC 4.7299</strain>
    </source>
</reference>
<keyword evidence="5" id="KW-1185">Reference proteome</keyword>
<evidence type="ECO:0000256" key="1">
    <source>
        <dbReference type="ARBA" id="ARBA00009986"/>
    </source>
</evidence>
<gene>
    <name evidence="4" type="ORF">GCM10012284_14540</name>
</gene>
<keyword evidence="2" id="KW-0560">Oxidoreductase</keyword>
<reference evidence="4" key="1">
    <citation type="journal article" date="2014" name="Int. J. Syst. Evol. Microbiol.">
        <title>Complete genome sequence of Corynebacterium casei LMG S-19264T (=DSM 44701T), isolated from a smear-ripened cheese.</title>
        <authorList>
            <consortium name="US DOE Joint Genome Institute (JGI-PGF)"/>
            <person name="Walter F."/>
            <person name="Albersmeier A."/>
            <person name="Kalinowski J."/>
            <person name="Ruckert C."/>
        </authorList>
    </citation>
    <scope>NUCLEOTIDE SEQUENCE</scope>
    <source>
        <strain evidence="4">CGMCC 4.7299</strain>
    </source>
</reference>
<comment type="similarity">
    <text evidence="1">Belongs to the aldehyde dehydrogenase family.</text>
</comment>
<dbReference type="GO" id="GO:0008911">
    <property type="term" value="F:lactaldehyde dehydrogenase (NAD+) activity"/>
    <property type="evidence" value="ECO:0007669"/>
    <property type="project" value="TreeGrafter"/>
</dbReference>